<dbReference type="RefSeq" id="YP_009831916.1">
    <property type="nucleotide sequence ID" value="NC_048651.1"/>
</dbReference>
<dbReference type="Pfam" id="PF22091">
    <property type="entry name" value="DUF6941"/>
    <property type="match status" value="1"/>
</dbReference>
<evidence type="ECO:0000313" key="2">
    <source>
        <dbReference type="Proteomes" id="UP000224836"/>
    </source>
</evidence>
<accession>A0A1L2K2J5</accession>
<dbReference type="GeneID" id="55601607"/>
<keyword evidence="2" id="KW-1185">Reference proteome</keyword>
<reference evidence="2" key="1">
    <citation type="submission" date="2016-10" db="EMBL/GenBank/DDBJ databases">
        <authorList>
            <person name="de Groot N.N."/>
        </authorList>
    </citation>
    <scope>NUCLEOTIDE SEQUENCE [LARGE SCALE GENOMIC DNA]</scope>
</reference>
<name>A0A1L2K2J5_9CAUD</name>
<dbReference type="InterPro" id="IPR054221">
    <property type="entry name" value="DUF6941"/>
</dbReference>
<sequence length="134" mass="15182">MAKIGFIVVSNDAFNHNGEIIIKKPFASLNPYNIPGEFSFTVSFSMFNLLANKDHNFIVKIISPNGNNVFKTNNINFRFDPKENVHAAVININFNNVLFKETGIHKISVTIDDENTKEIEIPVFPRKQGDDLNE</sequence>
<dbReference type="Proteomes" id="UP000224836">
    <property type="component" value="Segment"/>
</dbReference>
<protein>
    <submittedName>
        <fullName evidence="1">Uncharacterized protein</fullName>
    </submittedName>
</protein>
<proteinExistence type="predicted"/>
<dbReference type="EMBL" id="KX965989">
    <property type="protein sequence ID" value="APC46452.1"/>
    <property type="molecule type" value="Genomic_DNA"/>
</dbReference>
<evidence type="ECO:0000313" key="1">
    <source>
        <dbReference type="EMBL" id="APC46452.1"/>
    </source>
</evidence>
<dbReference type="KEGG" id="vg:55601607"/>
<organism evidence="1 2">
    <name type="scientific">Aeribacillus phage AP45</name>
    <dbReference type="NCBI Taxonomy" id="1913112"/>
    <lineage>
        <taxon>Viruses</taxon>
        <taxon>Duplodnaviria</taxon>
        <taxon>Heunggongvirae</taxon>
        <taxon>Uroviricota</taxon>
        <taxon>Caudoviricetes</taxon>
        <taxon>Kamchatkavirus</taxon>
        <taxon>Kamchatkavirus AP45</taxon>
    </lineage>
</organism>